<accession>A0A0C9XNV7</accession>
<dbReference type="EMBL" id="KN838583">
    <property type="protein sequence ID" value="KIK03179.1"/>
    <property type="molecule type" value="Genomic_DNA"/>
</dbReference>
<evidence type="ECO:0000313" key="2">
    <source>
        <dbReference type="Proteomes" id="UP000054477"/>
    </source>
</evidence>
<name>A0A0C9XNV7_9AGAR</name>
<keyword evidence="2" id="KW-1185">Reference proteome</keyword>
<sequence length="100" mass="11621">MSPFMFEREFTPARAILHRGYLASYGVRGLFRQQGISLLFFLLWSCRPRQTLRLAVPARMCLMRRRGLRILYPSRSAPTRGEFFLFQVNASLVPSIKAKP</sequence>
<protein>
    <submittedName>
        <fullName evidence="1">Uncharacterized protein</fullName>
    </submittedName>
</protein>
<reference evidence="2" key="2">
    <citation type="submission" date="2015-01" db="EMBL/GenBank/DDBJ databases">
        <title>Evolutionary Origins and Diversification of the Mycorrhizal Mutualists.</title>
        <authorList>
            <consortium name="DOE Joint Genome Institute"/>
            <consortium name="Mycorrhizal Genomics Consortium"/>
            <person name="Kohler A."/>
            <person name="Kuo A."/>
            <person name="Nagy L.G."/>
            <person name="Floudas D."/>
            <person name="Copeland A."/>
            <person name="Barry K.W."/>
            <person name="Cichocki N."/>
            <person name="Veneault-Fourrey C."/>
            <person name="LaButti K."/>
            <person name="Lindquist E.A."/>
            <person name="Lipzen A."/>
            <person name="Lundell T."/>
            <person name="Morin E."/>
            <person name="Murat C."/>
            <person name="Riley R."/>
            <person name="Ohm R."/>
            <person name="Sun H."/>
            <person name="Tunlid A."/>
            <person name="Henrissat B."/>
            <person name="Grigoriev I.V."/>
            <person name="Hibbett D.S."/>
            <person name="Martin F."/>
        </authorList>
    </citation>
    <scope>NUCLEOTIDE SEQUENCE [LARGE SCALE GENOMIC DNA]</scope>
    <source>
        <strain evidence="2">LaAM-08-1</strain>
    </source>
</reference>
<reference evidence="1 2" key="1">
    <citation type="submission" date="2014-04" db="EMBL/GenBank/DDBJ databases">
        <authorList>
            <consortium name="DOE Joint Genome Institute"/>
            <person name="Kuo A."/>
            <person name="Kohler A."/>
            <person name="Nagy L.G."/>
            <person name="Floudas D."/>
            <person name="Copeland A."/>
            <person name="Barry K.W."/>
            <person name="Cichocki N."/>
            <person name="Veneault-Fourrey C."/>
            <person name="LaButti K."/>
            <person name="Lindquist E.A."/>
            <person name="Lipzen A."/>
            <person name="Lundell T."/>
            <person name="Morin E."/>
            <person name="Murat C."/>
            <person name="Sun H."/>
            <person name="Tunlid A."/>
            <person name="Henrissat B."/>
            <person name="Grigoriev I.V."/>
            <person name="Hibbett D.S."/>
            <person name="Martin F."/>
            <person name="Nordberg H.P."/>
            <person name="Cantor M.N."/>
            <person name="Hua S.X."/>
        </authorList>
    </citation>
    <scope>NUCLEOTIDE SEQUENCE [LARGE SCALE GENOMIC DNA]</scope>
    <source>
        <strain evidence="1 2">LaAM-08-1</strain>
    </source>
</reference>
<dbReference type="Proteomes" id="UP000054477">
    <property type="component" value="Unassembled WGS sequence"/>
</dbReference>
<dbReference type="AlphaFoldDB" id="A0A0C9XNV7"/>
<proteinExistence type="predicted"/>
<dbReference type="HOGENOM" id="CLU_2306596_0_0_1"/>
<gene>
    <name evidence="1" type="ORF">K443DRAFT_488988</name>
</gene>
<evidence type="ECO:0000313" key="1">
    <source>
        <dbReference type="EMBL" id="KIK03179.1"/>
    </source>
</evidence>
<organism evidence="1 2">
    <name type="scientific">Laccaria amethystina LaAM-08-1</name>
    <dbReference type="NCBI Taxonomy" id="1095629"/>
    <lineage>
        <taxon>Eukaryota</taxon>
        <taxon>Fungi</taxon>
        <taxon>Dikarya</taxon>
        <taxon>Basidiomycota</taxon>
        <taxon>Agaricomycotina</taxon>
        <taxon>Agaricomycetes</taxon>
        <taxon>Agaricomycetidae</taxon>
        <taxon>Agaricales</taxon>
        <taxon>Agaricineae</taxon>
        <taxon>Hydnangiaceae</taxon>
        <taxon>Laccaria</taxon>
    </lineage>
</organism>